<comment type="caution">
    <text evidence="1">The sequence shown here is derived from an EMBL/GenBank/DDBJ whole genome shotgun (WGS) entry which is preliminary data.</text>
</comment>
<dbReference type="EMBL" id="VUBA01000043">
    <property type="protein sequence ID" value="MPQ83836.1"/>
    <property type="molecule type" value="Genomic_DNA"/>
</dbReference>
<reference evidence="1 2" key="1">
    <citation type="submission" date="2019-09" db="EMBL/GenBank/DDBJ databases">
        <title>The draft genomes of Allium pathogen Pseudomonas sp.</title>
        <authorList>
            <person name="Fujikawa T."/>
            <person name="Sawada H."/>
        </authorList>
    </citation>
    <scope>NUCLEOTIDE SEQUENCE [LARGE SCALE GENOMIC DNA]</scope>
    <source>
        <strain evidence="1 2">MAFF 730085</strain>
    </source>
</reference>
<accession>A0A5N7JR99</accession>
<name>A0A5N7JR99_9PSED</name>
<dbReference type="Proteomes" id="UP000325438">
    <property type="component" value="Unassembled WGS sequence"/>
</dbReference>
<sequence length="270" mass="30829">MLRPIFDAHSIETISLTLEFSGDVDQLGLSVVRDEASRLKVKLPIRRIMRKNSPPSHDSQGTNSEVRGYLFLDKISEKENNRFEIFGAKAQFSSRTYTNFASFLAEADFSLRIAHEAFGKSGHYVDRIILSYKDEFVSDTINWDIDSAINPDTTHIAKACLERNDFWHSAMGYFQDTGESEPLLLHNIRAGHSLLREDILDGDNESINKYLLTLELFHILDIMQPEKFESFTTELGEKANYLRVEHKKILSDILSLEMAARIGLNKPAQE</sequence>
<protein>
    <recommendedName>
        <fullName evidence="3">TIGR04255 family protein</fullName>
    </recommendedName>
</protein>
<evidence type="ECO:0000313" key="1">
    <source>
        <dbReference type="EMBL" id="MPQ83836.1"/>
    </source>
</evidence>
<organism evidence="1 2">
    <name type="scientific">Pseudomonas kitaguniensis</name>
    <dbReference type="NCBI Taxonomy" id="2607908"/>
    <lineage>
        <taxon>Bacteria</taxon>
        <taxon>Pseudomonadati</taxon>
        <taxon>Pseudomonadota</taxon>
        <taxon>Gammaproteobacteria</taxon>
        <taxon>Pseudomonadales</taxon>
        <taxon>Pseudomonadaceae</taxon>
        <taxon>Pseudomonas</taxon>
    </lineage>
</organism>
<gene>
    <name evidence="1" type="ORF">F0170_07465</name>
</gene>
<evidence type="ECO:0008006" key="3">
    <source>
        <dbReference type="Google" id="ProtNLM"/>
    </source>
</evidence>
<dbReference type="RefSeq" id="WP_152749033.1">
    <property type="nucleotide sequence ID" value="NZ_VUBA01000043.1"/>
</dbReference>
<proteinExistence type="predicted"/>
<evidence type="ECO:0000313" key="2">
    <source>
        <dbReference type="Proteomes" id="UP000325438"/>
    </source>
</evidence>
<dbReference type="AlphaFoldDB" id="A0A5N7JR99"/>